<reference evidence="3" key="1">
    <citation type="journal article" date="2016" name="Sci. Rep.">
        <title>Molecular characterization of firefly nuptial gifts: a multi-omics approach sheds light on postcopulatory sexual selection.</title>
        <authorList>
            <person name="Al-Wathiqui N."/>
            <person name="Fallon T.R."/>
            <person name="South A."/>
            <person name="Weng J.K."/>
            <person name="Lewis S.M."/>
        </authorList>
    </citation>
    <scope>NUCLEOTIDE SEQUENCE</scope>
</reference>
<dbReference type="GeneID" id="116177323"/>
<feature type="domain" description="Glycolipid transfer protein" evidence="2">
    <location>
        <begin position="22"/>
        <end position="160"/>
    </location>
</feature>
<dbReference type="GO" id="GO:1902388">
    <property type="term" value="F:ceramide 1-phosphate transfer activity"/>
    <property type="evidence" value="ECO:0007669"/>
    <property type="project" value="TreeGrafter"/>
</dbReference>
<dbReference type="OrthoDB" id="205255at2759"/>
<dbReference type="Gene3D" id="1.10.3520.10">
    <property type="entry name" value="Glycolipid transfer protein"/>
    <property type="match status" value="1"/>
</dbReference>
<evidence type="ECO:0000256" key="1">
    <source>
        <dbReference type="ARBA" id="ARBA00022448"/>
    </source>
</evidence>
<dbReference type="PANTHER" id="PTHR10219">
    <property type="entry name" value="GLYCOLIPID TRANSFER PROTEIN-RELATED"/>
    <property type="match status" value="1"/>
</dbReference>
<dbReference type="SUPFAM" id="SSF110004">
    <property type="entry name" value="Glycolipid transfer protein, GLTP"/>
    <property type="match status" value="1"/>
</dbReference>
<dbReference type="KEGG" id="ppyr:116177323"/>
<evidence type="ECO:0000313" key="3">
    <source>
        <dbReference type="EMBL" id="JAV67180.1"/>
    </source>
</evidence>
<accession>A0A1Y1L477</accession>
<dbReference type="AlphaFoldDB" id="A0A1Y1L477"/>
<name>A0A1Y1L477_PHOPY</name>
<organism evidence="3">
    <name type="scientific">Photinus pyralis</name>
    <name type="common">Common eastern firefly</name>
    <name type="synonym">Lampyris pyralis</name>
    <dbReference type="NCBI Taxonomy" id="7054"/>
    <lineage>
        <taxon>Eukaryota</taxon>
        <taxon>Metazoa</taxon>
        <taxon>Ecdysozoa</taxon>
        <taxon>Arthropoda</taxon>
        <taxon>Hexapoda</taxon>
        <taxon>Insecta</taxon>
        <taxon>Pterygota</taxon>
        <taxon>Neoptera</taxon>
        <taxon>Endopterygota</taxon>
        <taxon>Coleoptera</taxon>
        <taxon>Polyphaga</taxon>
        <taxon>Elateriformia</taxon>
        <taxon>Elateroidea</taxon>
        <taxon>Lampyridae</taxon>
        <taxon>Lampyrinae</taxon>
        <taxon>Photinus</taxon>
    </lineage>
</organism>
<dbReference type="GO" id="GO:1902387">
    <property type="term" value="F:ceramide 1-phosphate binding"/>
    <property type="evidence" value="ECO:0007669"/>
    <property type="project" value="TreeGrafter"/>
</dbReference>
<proteinExistence type="predicted"/>
<dbReference type="InterPro" id="IPR036497">
    <property type="entry name" value="GLTP_sf"/>
</dbReference>
<evidence type="ECO:0000259" key="2">
    <source>
        <dbReference type="Pfam" id="PF08718"/>
    </source>
</evidence>
<dbReference type="Pfam" id="PF08718">
    <property type="entry name" value="GLTP"/>
    <property type="match status" value="1"/>
</dbReference>
<dbReference type="FunFam" id="1.10.3520.10:FF:000001">
    <property type="entry name" value="Pleckstrin domain-containing family A member 8"/>
    <property type="match status" value="1"/>
</dbReference>
<dbReference type="PANTHER" id="PTHR10219:SF25">
    <property type="entry name" value="PLECKSTRIN HOMOLOGY DOMAIN-CONTAINING FAMILY A MEMBER 8"/>
    <property type="match status" value="1"/>
</dbReference>
<keyword evidence="1" id="KW-0813">Transport</keyword>
<protein>
    <recommendedName>
        <fullName evidence="2">Glycolipid transfer protein domain-containing protein</fullName>
    </recommendedName>
</protein>
<dbReference type="EMBL" id="GEZM01068107">
    <property type="protein sequence ID" value="JAV67180.1"/>
    <property type="molecule type" value="Transcribed_RNA"/>
</dbReference>
<dbReference type="GO" id="GO:0005829">
    <property type="term" value="C:cytosol"/>
    <property type="evidence" value="ECO:0007669"/>
    <property type="project" value="TreeGrafter"/>
</dbReference>
<sequence length="204" mass="23591">MDTYLTVHRITFPVPEKENSKIKTMEFLSACSDFLKLIDLLGKSFAPAIYDISGNIAKITNVYQDDCDKYEYLEDMVLAERVEGKQLATDALMWLRRALNFLIAFFELLCTDESKQEDLGAFVREAYSNTLKMYHGWITKSLFNFLAGMTPKRTPLLESLALHKSNCEEYVLSDIQRFIPNLKLCVQHLITFYTENDLETNNKV</sequence>
<dbReference type="InterPro" id="IPR014830">
    <property type="entry name" value="Glycolipid_transfer_prot_dom"/>
</dbReference>
<dbReference type="RefSeq" id="XP_031352129.1">
    <property type="nucleotide sequence ID" value="XM_031496269.1"/>
</dbReference>
<dbReference type="GO" id="GO:0016020">
    <property type="term" value="C:membrane"/>
    <property type="evidence" value="ECO:0007669"/>
    <property type="project" value="TreeGrafter"/>
</dbReference>